<dbReference type="Gene3D" id="1.10.3520.10">
    <property type="entry name" value="Glycolipid transfer protein"/>
    <property type="match status" value="1"/>
</dbReference>
<dbReference type="InterPro" id="IPR002048">
    <property type="entry name" value="EF_hand_dom"/>
</dbReference>
<evidence type="ECO:0000259" key="2">
    <source>
        <dbReference type="PROSITE" id="PS50222"/>
    </source>
</evidence>
<gene>
    <name evidence="3" type="ORF">Ctob_012370</name>
</gene>
<feature type="domain" description="EF-hand" evidence="2">
    <location>
        <begin position="71"/>
        <end position="106"/>
    </location>
</feature>
<dbReference type="PANTHER" id="PTHR10219:SF43">
    <property type="entry name" value="GLYCOLIPID TRANSFER PROTEIN DOMAIN-CONTAINING PROTEIN"/>
    <property type="match status" value="1"/>
</dbReference>
<dbReference type="OrthoDB" id="205255at2759"/>
<dbReference type="GO" id="GO:0005829">
    <property type="term" value="C:cytosol"/>
    <property type="evidence" value="ECO:0007669"/>
    <property type="project" value="TreeGrafter"/>
</dbReference>
<dbReference type="EMBL" id="JWZX01001778">
    <property type="protein sequence ID" value="KOO32427.1"/>
    <property type="molecule type" value="Genomic_DNA"/>
</dbReference>
<reference evidence="4" key="1">
    <citation type="journal article" date="2015" name="PLoS Genet.">
        <title>Genome Sequence and Transcriptome Analyses of Chrysochromulina tobin: Metabolic Tools for Enhanced Algal Fitness in the Prominent Order Prymnesiales (Haptophyceae).</title>
        <authorList>
            <person name="Hovde B.T."/>
            <person name="Deodato C.R."/>
            <person name="Hunsperger H.M."/>
            <person name="Ryken S.A."/>
            <person name="Yost W."/>
            <person name="Jha R.K."/>
            <person name="Patterson J."/>
            <person name="Monnat R.J. Jr."/>
            <person name="Barlow S.B."/>
            <person name="Starkenburg S.R."/>
            <person name="Cattolico R.A."/>
        </authorList>
    </citation>
    <scope>NUCLEOTIDE SEQUENCE</scope>
    <source>
        <strain evidence="4">CCMP291</strain>
    </source>
</reference>
<comment type="caution">
    <text evidence="3">The sequence shown here is derived from an EMBL/GenBank/DDBJ whole genome shotgun (WGS) entry which is preliminary data.</text>
</comment>
<dbReference type="InterPro" id="IPR018247">
    <property type="entry name" value="EF_Hand_1_Ca_BS"/>
</dbReference>
<dbReference type="PANTHER" id="PTHR10219">
    <property type="entry name" value="GLYCOLIPID TRANSFER PROTEIN-RELATED"/>
    <property type="match status" value="1"/>
</dbReference>
<dbReference type="Proteomes" id="UP000037460">
    <property type="component" value="Unassembled WGS sequence"/>
</dbReference>
<evidence type="ECO:0000313" key="4">
    <source>
        <dbReference type="Proteomes" id="UP000037460"/>
    </source>
</evidence>
<name>A0A0M0K1G4_9EUKA</name>
<feature type="region of interest" description="Disordered" evidence="1">
    <location>
        <begin position="24"/>
        <end position="69"/>
    </location>
</feature>
<dbReference type="SUPFAM" id="SSF110004">
    <property type="entry name" value="Glycolipid transfer protein, GLTP"/>
    <property type="match status" value="1"/>
</dbReference>
<dbReference type="GO" id="GO:0016020">
    <property type="term" value="C:membrane"/>
    <property type="evidence" value="ECO:0007669"/>
    <property type="project" value="TreeGrafter"/>
</dbReference>
<accession>A0A0M0K1G4</accession>
<dbReference type="Pfam" id="PF08718">
    <property type="entry name" value="GLTP"/>
    <property type="match status" value="1"/>
</dbReference>
<feature type="compositionally biased region" description="Basic and acidic residues" evidence="1">
    <location>
        <begin position="35"/>
        <end position="45"/>
    </location>
</feature>
<dbReference type="GO" id="GO:1902387">
    <property type="term" value="F:ceramide 1-phosphate binding"/>
    <property type="evidence" value="ECO:0007669"/>
    <property type="project" value="TreeGrafter"/>
</dbReference>
<dbReference type="AlphaFoldDB" id="A0A0M0K1G4"/>
<proteinExistence type="predicted"/>
<dbReference type="PROSITE" id="PS50222">
    <property type="entry name" value="EF_HAND_2"/>
    <property type="match status" value="1"/>
</dbReference>
<dbReference type="InterPro" id="IPR036497">
    <property type="entry name" value="GLTP_sf"/>
</dbReference>
<dbReference type="PROSITE" id="PS00018">
    <property type="entry name" value="EF_HAND_1"/>
    <property type="match status" value="1"/>
</dbReference>
<organism evidence="3 4">
    <name type="scientific">Chrysochromulina tobinii</name>
    <dbReference type="NCBI Taxonomy" id="1460289"/>
    <lineage>
        <taxon>Eukaryota</taxon>
        <taxon>Haptista</taxon>
        <taxon>Haptophyta</taxon>
        <taxon>Prymnesiophyceae</taxon>
        <taxon>Prymnesiales</taxon>
        <taxon>Chrysochromulinaceae</taxon>
        <taxon>Chrysochromulina</taxon>
    </lineage>
</organism>
<keyword evidence="4" id="KW-1185">Reference proteome</keyword>
<evidence type="ECO:0000313" key="3">
    <source>
        <dbReference type="EMBL" id="KOO32427.1"/>
    </source>
</evidence>
<dbReference type="SMART" id="SM00054">
    <property type="entry name" value="EFh"/>
    <property type="match status" value="1"/>
</dbReference>
<dbReference type="InterPro" id="IPR014830">
    <property type="entry name" value="Glycolipid_transfer_prot_dom"/>
</dbReference>
<dbReference type="GO" id="GO:1902388">
    <property type="term" value="F:ceramide 1-phosphate transfer activity"/>
    <property type="evidence" value="ECO:0007669"/>
    <property type="project" value="TreeGrafter"/>
</dbReference>
<dbReference type="GO" id="GO:0005509">
    <property type="term" value="F:calcium ion binding"/>
    <property type="evidence" value="ECO:0007669"/>
    <property type="project" value="InterPro"/>
</dbReference>
<protein>
    <submittedName>
        <fullName evidence="3">Glycolipid transfer</fullName>
    </submittedName>
</protein>
<evidence type="ECO:0000256" key="1">
    <source>
        <dbReference type="SAM" id="MobiDB-lite"/>
    </source>
</evidence>
<sequence>MVQSSLTKSLSGLQANFESPIDLADLQVSDVPSDDSERNFKKEGSDSSARADASQPKQQRRGLIFSPNTDVDGNSVEELFGKYDFDRSGQLDINEFRSFVMDMDLPAMAQGTAKSAETFASDLAKGTAKSAEDLAGGIGDLASDLAKGTGSDLAKGTAKAAEKLVADTTRSADEFAKSVLGIANDLAKGVNDLAASAGVPGASARVPVTLVGGVGSGYKELLSASSSDRDVPVEALIVAIERQATLSMHLGGFMQLIVKLDRGNMKAVRESWLKHGQPSSLRELLKAEVAEGVLQPTRLKEGSAALSLLWSMRAKRFWTTVADGFADQRSSEQSSTFGLRAYELELEPYHGWVLKNIFRPGLLALPSRKEMLTQMALRPSEMMELDACWEAWKEAAAAGEFLTPDERMAACLVELRECSEATKRVTNMVQAQLDEFGLRDDRKI</sequence>